<dbReference type="PANTHER" id="PTHR45588:SF1">
    <property type="entry name" value="WW DOMAIN-CONTAINING PROTEIN"/>
    <property type="match status" value="1"/>
</dbReference>
<dbReference type="Gene3D" id="1.25.40.10">
    <property type="entry name" value="Tetratricopeptide repeat domain"/>
    <property type="match status" value="2"/>
</dbReference>
<dbReference type="AlphaFoldDB" id="A0A1T5BJY6"/>
<evidence type="ECO:0008006" key="3">
    <source>
        <dbReference type="Google" id="ProtNLM"/>
    </source>
</evidence>
<reference evidence="2" key="1">
    <citation type="submission" date="2017-02" db="EMBL/GenBank/DDBJ databases">
        <authorList>
            <person name="Varghese N."/>
            <person name="Submissions S."/>
        </authorList>
    </citation>
    <scope>NUCLEOTIDE SEQUENCE [LARGE SCALE GENOMIC DNA]</scope>
    <source>
        <strain evidence="2">DSM 23546</strain>
    </source>
</reference>
<dbReference type="OrthoDB" id="9778494at2"/>
<dbReference type="PANTHER" id="PTHR45588">
    <property type="entry name" value="TPR DOMAIN-CONTAINING PROTEIN"/>
    <property type="match status" value="1"/>
</dbReference>
<evidence type="ECO:0000313" key="2">
    <source>
        <dbReference type="Proteomes" id="UP000190339"/>
    </source>
</evidence>
<dbReference type="Proteomes" id="UP000190339">
    <property type="component" value="Unassembled WGS sequence"/>
</dbReference>
<dbReference type="PROSITE" id="PS51257">
    <property type="entry name" value="PROKAR_LIPOPROTEIN"/>
    <property type="match status" value="1"/>
</dbReference>
<organism evidence="1 2">
    <name type="scientific">Maribacter arcticus</name>
    <dbReference type="NCBI Taxonomy" id="561365"/>
    <lineage>
        <taxon>Bacteria</taxon>
        <taxon>Pseudomonadati</taxon>
        <taxon>Bacteroidota</taxon>
        <taxon>Flavobacteriia</taxon>
        <taxon>Flavobacteriales</taxon>
        <taxon>Flavobacteriaceae</taxon>
        <taxon>Maribacter</taxon>
    </lineage>
</organism>
<dbReference type="SMART" id="SM00028">
    <property type="entry name" value="TPR"/>
    <property type="match status" value="4"/>
</dbReference>
<protein>
    <recommendedName>
        <fullName evidence="3">Tetratricopeptide repeat-containing protein</fullName>
    </recommendedName>
</protein>
<gene>
    <name evidence="1" type="ORF">SAMN05660866_01697</name>
</gene>
<dbReference type="RefSeq" id="WP_079512163.1">
    <property type="nucleotide sequence ID" value="NZ_FUYL01000004.1"/>
</dbReference>
<dbReference type="SUPFAM" id="SSF48452">
    <property type="entry name" value="TPR-like"/>
    <property type="match status" value="2"/>
</dbReference>
<dbReference type="EMBL" id="FUYL01000004">
    <property type="protein sequence ID" value="SKB47475.1"/>
    <property type="molecule type" value="Genomic_DNA"/>
</dbReference>
<dbReference type="InterPro" id="IPR011990">
    <property type="entry name" value="TPR-like_helical_dom_sf"/>
</dbReference>
<evidence type="ECO:0000313" key="1">
    <source>
        <dbReference type="EMBL" id="SKB47475.1"/>
    </source>
</evidence>
<dbReference type="InterPro" id="IPR019734">
    <property type="entry name" value="TPR_rpt"/>
</dbReference>
<name>A0A1T5BJY6_9FLAO</name>
<sequence length="572" mass="64895">MKDYIFYLNFLLLLFIGCKNNTNSHDLANRPLITCAPITNDAEWYKSDNIAPLIDGLDVLDFPITTTNSLAQKYVNQGLVLAYGFNHAEAARSFFYASKLDPKCAMAYWGFAYVLGPNYNAGMEPDNYQRAFNAVQKAVELSENSVSQKEKDLITALAKRYVKVPVEDRSNLDLAYSNTMKEVYEEYPYDADVATLYAESIMDMHQWDLWDKKGNAKEWTPEIISIIDNAINIDPKHPGAHHFNIHVLETSGSPEAALKSAQLFDEDLVPGAGHLVHMPSHIYIRTGDYHKGTLSNIRAISVDSSYVSACNAQGAYPLSYFPHNYHFMAATATLEGNSKWAIEAANNVAEHSNTLLMKEPGWGTIQHYYTIPYYIYVKFGYWEEVLEMENEDTSLKYPEAVRNYARGMAFLGLNKIDEAKKELNSLEIYSEDDSLKEITIWDINSVDVLLQIAKRVLKAEILASEFNYQDSIALLKEAVEIEDNLNYNEPPDWFFSVRHHLGAIQVEAALYDDAIGTYQEDLKRLPKNGWALHGLKLAYEKLGESTKVKDIEERLLVSWVTADVQLTTSRIK</sequence>
<dbReference type="STRING" id="561365.SAMN05660866_01697"/>
<proteinExistence type="predicted"/>
<accession>A0A1T5BJY6</accession>
<keyword evidence="2" id="KW-1185">Reference proteome</keyword>